<comment type="caution">
    <text evidence="5">The sequence shown here is derived from an EMBL/GenBank/DDBJ whole genome shotgun (WGS) entry which is preliminary data.</text>
</comment>
<dbReference type="SMART" id="SM00177">
    <property type="entry name" value="ARF"/>
    <property type="match status" value="1"/>
</dbReference>
<gene>
    <name evidence="5" type="ORF">B0H17DRAFT_453180</name>
</gene>
<reference evidence="5" key="1">
    <citation type="submission" date="2023-03" db="EMBL/GenBank/DDBJ databases">
        <title>Massive genome expansion in bonnet fungi (Mycena s.s.) driven by repeated elements and novel gene families across ecological guilds.</title>
        <authorList>
            <consortium name="Lawrence Berkeley National Laboratory"/>
            <person name="Harder C.B."/>
            <person name="Miyauchi S."/>
            <person name="Viragh M."/>
            <person name="Kuo A."/>
            <person name="Thoen E."/>
            <person name="Andreopoulos B."/>
            <person name="Lu D."/>
            <person name="Skrede I."/>
            <person name="Drula E."/>
            <person name="Henrissat B."/>
            <person name="Morin E."/>
            <person name="Kohler A."/>
            <person name="Barry K."/>
            <person name="LaButti K."/>
            <person name="Morin E."/>
            <person name="Salamov A."/>
            <person name="Lipzen A."/>
            <person name="Mereny Z."/>
            <person name="Hegedus B."/>
            <person name="Baldrian P."/>
            <person name="Stursova M."/>
            <person name="Weitz H."/>
            <person name="Taylor A."/>
            <person name="Grigoriev I.V."/>
            <person name="Nagy L.G."/>
            <person name="Martin F."/>
            <person name="Kauserud H."/>
        </authorList>
    </citation>
    <scope>NUCLEOTIDE SEQUENCE</scope>
    <source>
        <strain evidence="5">CBHHK067</strain>
    </source>
</reference>
<dbReference type="PRINTS" id="PR00449">
    <property type="entry name" value="RASTRNSFRMNG"/>
</dbReference>
<dbReference type="GO" id="GO:0003924">
    <property type="term" value="F:GTPase activity"/>
    <property type="evidence" value="ECO:0007669"/>
    <property type="project" value="InterPro"/>
</dbReference>
<evidence type="ECO:0000313" key="6">
    <source>
        <dbReference type="Proteomes" id="UP001221757"/>
    </source>
</evidence>
<proteinExistence type="predicted"/>
<dbReference type="Gene3D" id="3.40.50.300">
    <property type="entry name" value="P-loop containing nucleotide triphosphate hydrolases"/>
    <property type="match status" value="1"/>
</dbReference>
<dbReference type="InterPro" id="IPR006689">
    <property type="entry name" value="Small_GTPase_ARF/SAR"/>
</dbReference>
<dbReference type="CDD" id="cd00878">
    <property type="entry name" value="Arf_Arl"/>
    <property type="match status" value="1"/>
</dbReference>
<dbReference type="SMART" id="SM00178">
    <property type="entry name" value="SAR"/>
    <property type="match status" value="1"/>
</dbReference>
<keyword evidence="4" id="KW-0460">Magnesium</keyword>
<dbReference type="InterPro" id="IPR005225">
    <property type="entry name" value="Small_GTP-bd"/>
</dbReference>
<keyword evidence="6" id="KW-1185">Reference proteome</keyword>
<dbReference type="Pfam" id="PF00025">
    <property type="entry name" value="Arf"/>
    <property type="match status" value="1"/>
</dbReference>
<evidence type="ECO:0000256" key="1">
    <source>
        <dbReference type="ARBA" id="ARBA00022741"/>
    </source>
</evidence>
<dbReference type="Proteomes" id="UP001221757">
    <property type="component" value="Unassembled WGS sequence"/>
</dbReference>
<dbReference type="GO" id="GO:0005525">
    <property type="term" value="F:GTP binding"/>
    <property type="evidence" value="ECO:0007669"/>
    <property type="project" value="UniProtKB-KW"/>
</dbReference>
<protein>
    <submittedName>
        <fullName evidence="5">ADP-ribosylation factor family-domain-containing protein</fullName>
    </submittedName>
</protein>
<evidence type="ECO:0000256" key="2">
    <source>
        <dbReference type="ARBA" id="ARBA00023134"/>
    </source>
</evidence>
<keyword evidence="2 3" id="KW-0342">GTP-binding</keyword>
<dbReference type="PROSITE" id="PS51417">
    <property type="entry name" value="ARF"/>
    <property type="match status" value="1"/>
</dbReference>
<sequence>MSLIRRIIDRLYSRSTRRYKVTLLGLDNAGKTTLLYKLKLGKVVATIPTAGFNVETIQVRSKGGRFVKVDCWDASGCHRFPASFMKAYTSDSDALVWLVDSCDRERIAQSVEELRQNIDILVTDATNPGQTSIPVLIVATKQDLPNLMSIDEIRVKFAQATKGSSFFLTGTTLEENLTEGAFRDALYWLLAEIKGTRAGNLLSSPPAAVAADQGVRRLTQLGTVE</sequence>
<feature type="binding site" evidence="3">
    <location>
        <position position="76"/>
    </location>
    <ligand>
        <name>GTP</name>
        <dbReference type="ChEBI" id="CHEBI:37565"/>
    </ligand>
</feature>
<dbReference type="InterPro" id="IPR024156">
    <property type="entry name" value="Small_GTPase_ARF"/>
</dbReference>
<organism evidence="5 6">
    <name type="scientific">Mycena rosella</name>
    <name type="common">Pink bonnet</name>
    <name type="synonym">Agaricus rosellus</name>
    <dbReference type="NCBI Taxonomy" id="1033263"/>
    <lineage>
        <taxon>Eukaryota</taxon>
        <taxon>Fungi</taxon>
        <taxon>Dikarya</taxon>
        <taxon>Basidiomycota</taxon>
        <taxon>Agaricomycotina</taxon>
        <taxon>Agaricomycetes</taxon>
        <taxon>Agaricomycetidae</taxon>
        <taxon>Agaricales</taxon>
        <taxon>Marasmiineae</taxon>
        <taxon>Mycenaceae</taxon>
        <taxon>Mycena</taxon>
    </lineage>
</organism>
<dbReference type="SMART" id="SM00175">
    <property type="entry name" value="RAB"/>
    <property type="match status" value="1"/>
</dbReference>
<feature type="binding site" evidence="3">
    <location>
        <begin position="25"/>
        <end position="32"/>
    </location>
    <ligand>
        <name>GTP</name>
        <dbReference type="ChEBI" id="CHEBI:37565"/>
    </ligand>
</feature>
<feature type="binding site" evidence="4">
    <location>
        <position position="32"/>
    </location>
    <ligand>
        <name>Mg(2+)</name>
        <dbReference type="ChEBI" id="CHEBI:18420"/>
    </ligand>
</feature>
<feature type="binding site" evidence="4">
    <location>
        <position position="49"/>
    </location>
    <ligand>
        <name>Mg(2+)</name>
        <dbReference type="ChEBI" id="CHEBI:18420"/>
    </ligand>
</feature>
<dbReference type="PANTHER" id="PTHR11711">
    <property type="entry name" value="ADP RIBOSYLATION FACTOR-RELATED"/>
    <property type="match status" value="1"/>
</dbReference>
<keyword evidence="4" id="KW-0479">Metal-binding</keyword>
<dbReference type="SUPFAM" id="SSF52540">
    <property type="entry name" value="P-loop containing nucleoside triphosphate hydrolases"/>
    <property type="match status" value="1"/>
</dbReference>
<evidence type="ECO:0000256" key="4">
    <source>
        <dbReference type="PIRSR" id="PIRSR606689-2"/>
    </source>
</evidence>
<dbReference type="EMBL" id="JARKIE010000004">
    <property type="protein sequence ID" value="KAJ7708246.1"/>
    <property type="molecule type" value="Genomic_DNA"/>
</dbReference>
<name>A0AAD7GYZ6_MYCRO</name>
<dbReference type="NCBIfam" id="TIGR00231">
    <property type="entry name" value="small_GTP"/>
    <property type="match status" value="1"/>
</dbReference>
<keyword evidence="1 3" id="KW-0547">Nucleotide-binding</keyword>
<accession>A0AAD7GYZ6</accession>
<dbReference type="InterPro" id="IPR027417">
    <property type="entry name" value="P-loop_NTPase"/>
</dbReference>
<dbReference type="GO" id="GO:0046872">
    <property type="term" value="F:metal ion binding"/>
    <property type="evidence" value="ECO:0007669"/>
    <property type="project" value="UniProtKB-KW"/>
</dbReference>
<evidence type="ECO:0000313" key="5">
    <source>
        <dbReference type="EMBL" id="KAJ7708246.1"/>
    </source>
</evidence>
<evidence type="ECO:0000256" key="3">
    <source>
        <dbReference type="PIRSR" id="PIRSR606689-1"/>
    </source>
</evidence>
<dbReference type="AlphaFoldDB" id="A0AAD7GYZ6"/>